<feature type="transmembrane region" description="Helical" evidence="6">
    <location>
        <begin position="25"/>
        <end position="52"/>
    </location>
</feature>
<keyword evidence="11" id="KW-1185">Reference proteome</keyword>
<evidence type="ECO:0000256" key="2">
    <source>
        <dbReference type="ARBA" id="ARBA00022475"/>
    </source>
</evidence>
<dbReference type="Pfam" id="PF01935">
    <property type="entry name" value="DUF87"/>
    <property type="match status" value="1"/>
</dbReference>
<dbReference type="EMBL" id="NGLE01000005">
    <property type="protein sequence ID" value="OTO03036.1"/>
    <property type="molecule type" value="Genomic_DNA"/>
</dbReference>
<evidence type="ECO:0000313" key="10">
    <source>
        <dbReference type="EMBL" id="OTO03036.1"/>
    </source>
</evidence>
<evidence type="ECO:0000256" key="6">
    <source>
        <dbReference type="SAM" id="Phobius"/>
    </source>
</evidence>
<keyword evidence="2" id="KW-1003">Cell membrane</keyword>
<evidence type="ECO:0000259" key="8">
    <source>
        <dbReference type="Pfam" id="PF12696"/>
    </source>
</evidence>
<dbReference type="SUPFAM" id="SSF52540">
    <property type="entry name" value="P-loop containing nucleoside triphosphate hydrolases"/>
    <property type="match status" value="1"/>
</dbReference>
<dbReference type="PANTHER" id="PTHR37937">
    <property type="entry name" value="CONJUGATIVE TRANSFER: DNA TRANSPORT"/>
    <property type="match status" value="1"/>
</dbReference>
<dbReference type="InterPro" id="IPR027417">
    <property type="entry name" value="P-loop_NTPase"/>
</dbReference>
<proteinExistence type="predicted"/>
<gene>
    <name evidence="10" type="ORF">A5880_003147</name>
    <name evidence="9" type="ORF">A5880_003228</name>
</gene>
<feature type="domain" description="Helicase HerA central" evidence="7">
    <location>
        <begin position="192"/>
        <end position="335"/>
    </location>
</feature>
<protein>
    <recommendedName>
        <fullName evidence="12">TraD/TraG TraM recognition site domain-containing protein</fullName>
    </recommendedName>
</protein>
<dbReference type="InterPro" id="IPR051539">
    <property type="entry name" value="T4SS-coupling_protein"/>
</dbReference>
<dbReference type="InterPro" id="IPR032689">
    <property type="entry name" value="TraG-D_C"/>
</dbReference>
<dbReference type="OrthoDB" id="2253400at2"/>
<keyword evidence="4 6" id="KW-1133">Transmembrane helix</keyword>
<evidence type="ECO:0000259" key="7">
    <source>
        <dbReference type="Pfam" id="PF01935"/>
    </source>
</evidence>
<evidence type="ECO:0008006" key="12">
    <source>
        <dbReference type="Google" id="ProtNLM"/>
    </source>
</evidence>
<feature type="transmembrane region" description="Helical" evidence="6">
    <location>
        <begin position="64"/>
        <end position="83"/>
    </location>
</feature>
<dbReference type="GO" id="GO:0005886">
    <property type="term" value="C:plasma membrane"/>
    <property type="evidence" value="ECO:0007669"/>
    <property type="project" value="UniProtKB-SubCell"/>
</dbReference>
<evidence type="ECO:0000256" key="4">
    <source>
        <dbReference type="ARBA" id="ARBA00022989"/>
    </source>
</evidence>
<evidence type="ECO:0000256" key="5">
    <source>
        <dbReference type="ARBA" id="ARBA00023136"/>
    </source>
</evidence>
<keyword evidence="5 6" id="KW-0472">Membrane</keyword>
<reference evidence="9 11" key="2">
    <citation type="submission" date="2018-07" db="EMBL/GenBank/DDBJ databases">
        <title>The Genome Sequence of Enterococcus sp. DIV0659b.</title>
        <authorList>
            <consortium name="The Broad Institute Genomics Platform"/>
            <consortium name="The Broad Institute Genomic Center for Infectious Diseases"/>
            <person name="Earl A."/>
            <person name="Manson A."/>
            <person name="Schwartman J."/>
            <person name="Gilmore M."/>
            <person name="Abouelleil A."/>
            <person name="Cao P."/>
            <person name="Chapman S."/>
            <person name="Cusick C."/>
            <person name="Shea T."/>
            <person name="Young S."/>
            <person name="Neafsey D."/>
            <person name="Nusbaum C."/>
            <person name="Birren B."/>
        </authorList>
    </citation>
    <scope>NUCLEOTIDE SEQUENCE [LARGE SCALE GENOMIC DNA]</scope>
    <source>
        <strain evidence="9 11">4G2_DIV0659</strain>
    </source>
</reference>
<dbReference type="RefSeq" id="WP_086331987.1">
    <property type="nucleotide sequence ID" value="NZ_NGLE02000002.1"/>
</dbReference>
<evidence type="ECO:0000313" key="11">
    <source>
        <dbReference type="Proteomes" id="UP000195139"/>
    </source>
</evidence>
<evidence type="ECO:0000313" key="9">
    <source>
        <dbReference type="EMBL" id="MEI5995637.1"/>
    </source>
</evidence>
<dbReference type="PANTHER" id="PTHR37937:SF1">
    <property type="entry name" value="CONJUGATIVE TRANSFER: DNA TRANSPORT"/>
    <property type="match status" value="1"/>
</dbReference>
<comment type="caution">
    <text evidence="10">The sequence shown here is derived from an EMBL/GenBank/DDBJ whole genome shotgun (WGS) entry which is preliminary data.</text>
</comment>
<dbReference type="Gene3D" id="3.40.50.300">
    <property type="entry name" value="P-loop containing nucleotide triphosphate hydrolases"/>
    <property type="match status" value="2"/>
</dbReference>
<reference evidence="10" key="1">
    <citation type="submission" date="2017-05" db="EMBL/GenBank/DDBJ databases">
        <title>The Genome Sequence of Enterococcus sp. 4G2_DIV0659.</title>
        <authorList>
            <consortium name="The Broad Institute Genomics Platform"/>
            <consortium name="The Broad Institute Genomic Center for Infectious Diseases"/>
            <person name="Earl A."/>
            <person name="Manson A."/>
            <person name="Schwartman J."/>
            <person name="Gilmore M."/>
            <person name="Abouelleil A."/>
            <person name="Cao P."/>
            <person name="Chapman S."/>
            <person name="Cusick C."/>
            <person name="Shea T."/>
            <person name="Young S."/>
            <person name="Neafsey D."/>
            <person name="Nusbaum C."/>
            <person name="Birren B."/>
        </authorList>
    </citation>
    <scope>NUCLEOTIDE SEQUENCE [LARGE SCALE GENOMIC DNA]</scope>
    <source>
        <strain evidence="10">4G2_DIV0659</strain>
    </source>
</reference>
<accession>A0A242BYQ1</accession>
<evidence type="ECO:0000256" key="3">
    <source>
        <dbReference type="ARBA" id="ARBA00022692"/>
    </source>
</evidence>
<evidence type="ECO:0000256" key="1">
    <source>
        <dbReference type="ARBA" id="ARBA00004651"/>
    </source>
</evidence>
<keyword evidence="3 6" id="KW-0812">Transmembrane</keyword>
<dbReference type="Proteomes" id="UP000195139">
    <property type="component" value="Unassembled WGS sequence"/>
</dbReference>
<name>A0A242BYQ1_9ENTE</name>
<feature type="domain" description="TraD/TraG TraM recognition site" evidence="8">
    <location>
        <begin position="518"/>
        <end position="638"/>
    </location>
</feature>
<dbReference type="EMBL" id="NGLE02000002">
    <property type="protein sequence ID" value="MEI5995637.1"/>
    <property type="molecule type" value="Genomic_DNA"/>
</dbReference>
<dbReference type="Pfam" id="PF12696">
    <property type="entry name" value="TraG-D_C"/>
    <property type="match status" value="1"/>
</dbReference>
<sequence>MREEEKLDFLGIDKESPQTKNEMGLVFGFAVAGAGTLFFLLPVFILTLLLAYFLHRKFPLKIEWLLFFGFTIPLALGIMEFGYQPLLQFGVIWQGIIPKAVLFFENFVQDGQPFQLTSQSYILGSLLTGSLTSLFLLLSRRLKKTWLTKEKEQKKTDYVESDKFKKFFKQKDPILEKEQEKYRQSDNKRVYIGMSIKKINEYLDIKNFFTHCLIQGTTGSGKTTLMYAILEGALRQGLGGIFIDGKGDVNTERDLQKLADAYGKKLVVFSERSKIHYNPVKYGKPTAVKDRLMAVMDWSESFYEKESENMLQMIISFIQEYIGIENSRTNDERSPSQGKRLKMDLETIHRFLDLNEIANYLFLEQAEEYIADCDKAKDKKATGKTLTQKDLPLAGQEDSVHGKYIKYFFKLDELTYSDLEEIQEMKGETVKLIRGLRTQLELLIYSDFGNKFVESEDPDLNLDILNEIRQGHIVLLAFSATTYSSFIQILGRFVVGDVGFCVAQLHNSDPNFKGALGLFDEFGSYANERILTILSQARSALLGAVLGIQSISDLVTPFQDLTGRIIDNVNLFFLGRTNYAPNAEMSAKTVGTYKDIDRTVMTENQGGLLSRIETKGERGTVRNVRKFWFEPDEVKDLPNYTFYMNDKTRNTLEPYKEKVFIRNTMQGL</sequence>
<dbReference type="STRING" id="1834181.A5880_003147"/>
<comment type="subcellular location">
    <subcellularLocation>
        <location evidence="1">Cell membrane</location>
        <topology evidence="1">Multi-pass membrane protein</topology>
    </subcellularLocation>
</comment>
<dbReference type="AlphaFoldDB" id="A0A242BYQ1"/>
<dbReference type="InterPro" id="IPR002789">
    <property type="entry name" value="HerA_central"/>
</dbReference>
<organism evidence="10">
    <name type="scientific">Candidatus Enterococcus mansonii</name>
    <dbReference type="NCBI Taxonomy" id="1834181"/>
    <lineage>
        <taxon>Bacteria</taxon>
        <taxon>Bacillati</taxon>
        <taxon>Bacillota</taxon>
        <taxon>Bacilli</taxon>
        <taxon>Lactobacillales</taxon>
        <taxon>Enterococcaceae</taxon>
        <taxon>Enterococcus</taxon>
    </lineage>
</organism>